<comment type="catalytic activity">
    <reaction evidence="5 9">
        <text>N(7)-methyl-GTP + H2O = N(7)-methyl-GMP + diphosphate + H(+)</text>
        <dbReference type="Rhea" id="RHEA:58744"/>
        <dbReference type="ChEBI" id="CHEBI:15377"/>
        <dbReference type="ChEBI" id="CHEBI:15378"/>
        <dbReference type="ChEBI" id="CHEBI:33019"/>
        <dbReference type="ChEBI" id="CHEBI:58285"/>
        <dbReference type="ChEBI" id="CHEBI:87133"/>
    </reaction>
</comment>
<evidence type="ECO:0000256" key="7">
    <source>
        <dbReference type="ARBA" id="ARBA00060749"/>
    </source>
</evidence>
<dbReference type="EMBL" id="PIQG01000001">
    <property type="protein sequence ID" value="RUO79417.1"/>
    <property type="molecule type" value="Genomic_DNA"/>
</dbReference>
<evidence type="ECO:0000256" key="4">
    <source>
        <dbReference type="ARBA" id="ARBA00023080"/>
    </source>
</evidence>
<comment type="caution">
    <text evidence="9">Lacks conserved residue(s) required for the propagation of feature annotation.</text>
</comment>
<dbReference type="Gene3D" id="3.90.950.10">
    <property type="match status" value="1"/>
</dbReference>
<feature type="site" description="Important for substrate specificity" evidence="9">
    <location>
        <position position="155"/>
    </location>
</feature>
<evidence type="ECO:0000256" key="8">
    <source>
        <dbReference type="ARBA" id="ARBA00068163"/>
    </source>
</evidence>
<dbReference type="InterPro" id="IPR029001">
    <property type="entry name" value="ITPase-like_fam"/>
</dbReference>
<dbReference type="CDD" id="cd00555">
    <property type="entry name" value="Maf"/>
    <property type="match status" value="1"/>
</dbReference>
<dbReference type="GO" id="GO:0009117">
    <property type="term" value="P:nucleotide metabolic process"/>
    <property type="evidence" value="ECO:0007669"/>
    <property type="project" value="UniProtKB-KW"/>
</dbReference>
<dbReference type="PANTHER" id="PTHR43213:SF10">
    <property type="entry name" value="7-METHYL-GTP PYROPHOSPHATASE"/>
    <property type="match status" value="1"/>
</dbReference>
<keyword evidence="2 9" id="KW-0963">Cytoplasm</keyword>
<dbReference type="Pfam" id="PF02545">
    <property type="entry name" value="Maf"/>
    <property type="match status" value="1"/>
</dbReference>
<evidence type="ECO:0000256" key="3">
    <source>
        <dbReference type="ARBA" id="ARBA00022801"/>
    </source>
</evidence>
<evidence type="ECO:0000313" key="11">
    <source>
        <dbReference type="Proteomes" id="UP000288279"/>
    </source>
</evidence>
<keyword evidence="3 9" id="KW-0378">Hydrolase</keyword>
<organism evidence="10 11">
    <name type="scientific">Pseudidiomarina taiwanensis</name>
    <dbReference type="NCBI Taxonomy" id="337250"/>
    <lineage>
        <taxon>Bacteria</taxon>
        <taxon>Pseudomonadati</taxon>
        <taxon>Pseudomonadota</taxon>
        <taxon>Gammaproteobacteria</taxon>
        <taxon>Alteromonadales</taxon>
        <taxon>Idiomarinaceae</taxon>
        <taxon>Pseudidiomarina</taxon>
    </lineage>
</organism>
<comment type="similarity">
    <text evidence="7 9">Belongs to the Maf family. YceF subfamily.</text>
</comment>
<protein>
    <recommendedName>
        <fullName evidence="8 9">7-methyl-GTP pyrophosphatase</fullName>
        <shortName evidence="9">m(7)GTP pyrophosphatase</shortName>
        <ecNumber evidence="9">3.6.1.-</ecNumber>
    </recommendedName>
</protein>
<dbReference type="PANTHER" id="PTHR43213">
    <property type="entry name" value="BIFUNCTIONAL DTTP/UTP PYROPHOSPHATASE/METHYLTRANSFERASE PROTEIN-RELATED"/>
    <property type="match status" value="1"/>
</dbReference>
<dbReference type="FunFam" id="3.90.950.10:FF:000005">
    <property type="entry name" value="7-methyl-GTP pyrophosphatase"/>
    <property type="match status" value="1"/>
</dbReference>
<feature type="site" description="Important for substrate specificity" evidence="9">
    <location>
        <position position="71"/>
    </location>
</feature>
<dbReference type="Proteomes" id="UP000288279">
    <property type="component" value="Unassembled WGS sequence"/>
</dbReference>
<gene>
    <name evidence="10" type="ORF">CWI83_02610</name>
</gene>
<accession>A0A432ZNG0</accession>
<dbReference type="GO" id="GO:0005737">
    <property type="term" value="C:cytoplasm"/>
    <property type="evidence" value="ECO:0007669"/>
    <property type="project" value="UniProtKB-SubCell"/>
</dbReference>
<dbReference type="SUPFAM" id="SSF52972">
    <property type="entry name" value="ITPase-like"/>
    <property type="match status" value="1"/>
</dbReference>
<sequence>MRRPIVLASTSPYRRELLEKLGLPFSTAAPDCDETPLVGEQAADLVQRLAYQKAASLQAEYPQHLIIGSDQVAYCNGQIMGKPHTIERAQQQLRELSGQTVTFLTGLAVVDSSQSQHKVCVDRFEVKFRSLTEAEIVRYIELEQPLNCAGSFKSEGLGICLFEALHGDDPNSLIGLPLIRLLEMLRGFGVNPLESA</sequence>
<feature type="site" description="Important for substrate specificity" evidence="9">
    <location>
        <position position="13"/>
    </location>
</feature>
<dbReference type="OrthoDB" id="9813694at2"/>
<reference evidence="10 11" key="1">
    <citation type="journal article" date="2011" name="Front. Microbiol.">
        <title>Genomic signatures of strain selection and enhancement in Bacillus atrophaeus var. globigii, a historical biowarfare simulant.</title>
        <authorList>
            <person name="Gibbons H.S."/>
            <person name="Broomall S.M."/>
            <person name="McNew L.A."/>
            <person name="Daligault H."/>
            <person name="Chapman C."/>
            <person name="Bruce D."/>
            <person name="Karavis M."/>
            <person name="Krepps M."/>
            <person name="McGregor P.A."/>
            <person name="Hong C."/>
            <person name="Park K.H."/>
            <person name="Akmal A."/>
            <person name="Feldman A."/>
            <person name="Lin J.S."/>
            <person name="Chang W.E."/>
            <person name="Higgs B.W."/>
            <person name="Demirev P."/>
            <person name="Lindquist J."/>
            <person name="Liem A."/>
            <person name="Fochler E."/>
            <person name="Read T.D."/>
            <person name="Tapia R."/>
            <person name="Johnson S."/>
            <person name="Bishop-Lilly K.A."/>
            <person name="Detter C."/>
            <person name="Han C."/>
            <person name="Sozhamannan S."/>
            <person name="Rosenzweig C.N."/>
            <person name="Skowronski E.W."/>
        </authorList>
    </citation>
    <scope>NUCLEOTIDE SEQUENCE [LARGE SCALE GENOMIC DNA]</scope>
    <source>
        <strain evidence="10 11">PIT1</strain>
    </source>
</reference>
<proteinExistence type="inferred from homology"/>
<dbReference type="RefSeq" id="WP_126825299.1">
    <property type="nucleotide sequence ID" value="NZ_PIQG01000001.1"/>
</dbReference>
<evidence type="ECO:0000313" key="10">
    <source>
        <dbReference type="EMBL" id="RUO79417.1"/>
    </source>
</evidence>
<name>A0A432ZNG0_9GAMM</name>
<feature type="active site" description="Proton acceptor" evidence="9">
    <location>
        <position position="70"/>
    </location>
</feature>
<evidence type="ECO:0000256" key="6">
    <source>
        <dbReference type="ARBA" id="ARBA00053369"/>
    </source>
</evidence>
<evidence type="ECO:0000256" key="2">
    <source>
        <dbReference type="ARBA" id="ARBA00022490"/>
    </source>
</evidence>
<dbReference type="HAMAP" id="MF_00528">
    <property type="entry name" value="Maf"/>
    <property type="match status" value="1"/>
</dbReference>
<dbReference type="EC" id="3.6.1.-" evidence="9"/>
<evidence type="ECO:0000256" key="1">
    <source>
        <dbReference type="ARBA" id="ARBA00004496"/>
    </source>
</evidence>
<comment type="function">
    <text evidence="6 9">Nucleoside triphosphate pyrophosphatase that hydrolyzes 7-methyl-GTP (m(7)GTP). May have a dual role in cell division arrest and in preventing the incorporation of modified nucleotides into cellular nucleic acids.</text>
</comment>
<comment type="caution">
    <text evidence="10">The sequence shown here is derived from an EMBL/GenBank/DDBJ whole genome shotgun (WGS) entry which is preliminary data.</text>
</comment>
<comment type="subcellular location">
    <subcellularLocation>
        <location evidence="1 9">Cytoplasm</location>
    </subcellularLocation>
</comment>
<keyword evidence="4 9" id="KW-0546">Nucleotide metabolism</keyword>
<evidence type="ECO:0000256" key="5">
    <source>
        <dbReference type="ARBA" id="ARBA00050213"/>
    </source>
</evidence>
<evidence type="ECO:0000256" key="9">
    <source>
        <dbReference type="HAMAP-Rule" id="MF_00528"/>
    </source>
</evidence>
<dbReference type="PIRSF" id="PIRSF006305">
    <property type="entry name" value="Maf"/>
    <property type="match status" value="1"/>
</dbReference>
<dbReference type="GO" id="GO:0047429">
    <property type="term" value="F:nucleoside triphosphate diphosphatase activity"/>
    <property type="evidence" value="ECO:0007669"/>
    <property type="project" value="InterPro"/>
</dbReference>
<dbReference type="AlphaFoldDB" id="A0A432ZNG0"/>
<dbReference type="NCBIfam" id="TIGR00172">
    <property type="entry name" value="maf"/>
    <property type="match status" value="1"/>
</dbReference>
<dbReference type="InterPro" id="IPR003697">
    <property type="entry name" value="Maf-like"/>
</dbReference>
<comment type="cofactor">
    <cofactor evidence="9">
        <name>a divalent metal cation</name>
        <dbReference type="ChEBI" id="CHEBI:60240"/>
    </cofactor>
</comment>
<keyword evidence="11" id="KW-1185">Reference proteome</keyword>